<dbReference type="InterPro" id="IPR032720">
    <property type="entry name" value="Cys_rich_CWC"/>
</dbReference>
<reference evidence="1 2" key="1">
    <citation type="journal article" date="2008" name="PLoS ONE">
        <title>Environmental adaptation: genomic analysis of the piezotolerant and psychrotolerant deep-sea iron reducing bacterium Shewanella piezotolerans WP3.</title>
        <authorList>
            <person name="Wang F."/>
            <person name="Wang J."/>
            <person name="Jian H."/>
            <person name="Zhang B."/>
            <person name="Li S."/>
            <person name="Wang F."/>
            <person name="Zeng X."/>
            <person name="Gao L."/>
            <person name="Bartlett D.H."/>
            <person name="Yu J."/>
            <person name="Hu S."/>
            <person name="Xiao X."/>
        </authorList>
    </citation>
    <scope>NUCLEOTIDE SEQUENCE [LARGE SCALE GENOMIC DNA]</scope>
    <source>
        <strain evidence="2">WP3 / JCM 13877</strain>
    </source>
</reference>
<dbReference type="AlphaFoldDB" id="B8CUK2"/>
<protein>
    <recommendedName>
        <fullName evidence="3">Cysteine-rich CWC</fullName>
    </recommendedName>
</protein>
<sequence length="79" mass="9020">MMTIDATHCPLCQSKNRCAVEQGESIEQCWCLSQPFPAKTVLDSEKLANRILDAESCLCQACIKKLKEQEERQLYKQVD</sequence>
<dbReference type="Proteomes" id="UP000000753">
    <property type="component" value="Chromosome"/>
</dbReference>
<evidence type="ECO:0000313" key="1">
    <source>
        <dbReference type="EMBL" id="ACJ31194.1"/>
    </source>
</evidence>
<name>B8CUK2_SHEPW</name>
<evidence type="ECO:0000313" key="2">
    <source>
        <dbReference type="Proteomes" id="UP000000753"/>
    </source>
</evidence>
<keyword evidence="2" id="KW-1185">Reference proteome</keyword>
<dbReference type="EMBL" id="CP000472">
    <property type="protein sequence ID" value="ACJ31194.1"/>
    <property type="molecule type" value="Genomic_DNA"/>
</dbReference>
<dbReference type="Pfam" id="PF14375">
    <property type="entry name" value="Cys_rich_CWC"/>
    <property type="match status" value="1"/>
</dbReference>
<proteinExistence type="predicted"/>
<accession>B8CUK2</accession>
<gene>
    <name evidence="1" type="ordered locus">swp_4552</name>
</gene>
<dbReference type="eggNOG" id="ENOG5033A7N">
    <property type="taxonomic scope" value="Bacteria"/>
</dbReference>
<dbReference type="HOGENOM" id="CLU_141656_2_0_6"/>
<dbReference type="KEGG" id="swp:swp_4552"/>
<dbReference type="STRING" id="225849.swp_4552"/>
<organism evidence="1 2">
    <name type="scientific">Shewanella piezotolerans (strain WP3 / JCM 13877)</name>
    <dbReference type="NCBI Taxonomy" id="225849"/>
    <lineage>
        <taxon>Bacteria</taxon>
        <taxon>Pseudomonadati</taxon>
        <taxon>Pseudomonadota</taxon>
        <taxon>Gammaproteobacteria</taxon>
        <taxon>Alteromonadales</taxon>
        <taxon>Shewanellaceae</taxon>
        <taxon>Shewanella</taxon>
    </lineage>
</organism>
<evidence type="ECO:0008006" key="3">
    <source>
        <dbReference type="Google" id="ProtNLM"/>
    </source>
</evidence>